<dbReference type="PANTHER" id="PTHR37227">
    <property type="entry name" value="OS01G0219000 PROTEIN"/>
    <property type="match status" value="1"/>
</dbReference>
<protein>
    <recommendedName>
        <fullName evidence="2">Proteasome assembly chaperone 1</fullName>
    </recommendedName>
</protein>
<accession>A0A7S0YUR0</accession>
<dbReference type="EMBL" id="HBFM01034905">
    <property type="protein sequence ID" value="CAD8794053.1"/>
    <property type="molecule type" value="Transcribed_RNA"/>
</dbReference>
<organism evidence="1">
    <name type="scientific">Polytomella parva</name>
    <dbReference type="NCBI Taxonomy" id="51329"/>
    <lineage>
        <taxon>Eukaryota</taxon>
        <taxon>Viridiplantae</taxon>
        <taxon>Chlorophyta</taxon>
        <taxon>core chlorophytes</taxon>
        <taxon>Chlorophyceae</taxon>
        <taxon>CS clade</taxon>
        <taxon>Chlamydomonadales</taxon>
        <taxon>Chlamydomonadaceae</taxon>
        <taxon>Polytomella</taxon>
    </lineage>
</organism>
<evidence type="ECO:0000313" key="1">
    <source>
        <dbReference type="EMBL" id="CAD8794053.1"/>
    </source>
</evidence>
<reference evidence="1" key="1">
    <citation type="submission" date="2021-01" db="EMBL/GenBank/DDBJ databases">
        <authorList>
            <person name="Corre E."/>
            <person name="Pelletier E."/>
            <person name="Niang G."/>
            <person name="Scheremetjew M."/>
            <person name="Finn R."/>
            <person name="Kale V."/>
            <person name="Holt S."/>
            <person name="Cochrane G."/>
            <person name="Meng A."/>
            <person name="Brown T."/>
            <person name="Cohen L."/>
        </authorList>
    </citation>
    <scope>NUCLEOTIDE SEQUENCE</scope>
    <source>
        <strain evidence="1">SAG 63-3</strain>
    </source>
</reference>
<name>A0A7S0YUR0_9CHLO</name>
<gene>
    <name evidence="1" type="ORF">PPAR00522_LOCUS22729</name>
</gene>
<dbReference type="PANTHER" id="PTHR37227:SF2">
    <property type="entry name" value="OS01G0219000 PROTEIN"/>
    <property type="match status" value="1"/>
</dbReference>
<sequence>MDIFQEADYKTPSRTILQEEERQSLKSSQYNLWVPPVIMKHNINGEKPLECDLLVVSCTPCSCALVRGALDQLEMVGTLIPVLGNKLEENTFDESVDKSCAFYALPSTDVSQLVDGPPSLIFNFPLDIPPEQTHAIALAIFNAVKPQQVIILGSMTSDHYYGPNDASQSCIIHLLQTRFSTSCKVLEKRGPVSELFSLLPPGNVVSGLEGAILSRCQINKIACNLLLYVEMVARLRSHALKNIVAALVSVAGNSILVSKLAQPESTQKAKRILEAETKESFIYS</sequence>
<evidence type="ECO:0008006" key="2">
    <source>
        <dbReference type="Google" id="ProtNLM"/>
    </source>
</evidence>
<proteinExistence type="predicted"/>
<dbReference type="AlphaFoldDB" id="A0A7S0YUR0"/>